<dbReference type="PROSITE" id="PS51688">
    <property type="entry name" value="ICA"/>
    <property type="match status" value="1"/>
</dbReference>
<dbReference type="eggNOG" id="COG0497">
    <property type="taxonomic scope" value="Bacteria"/>
</dbReference>
<name>A0A0R1LY98_9LACO</name>
<dbReference type="Pfam" id="PF07902">
    <property type="entry name" value="Gp58"/>
    <property type="match status" value="2"/>
</dbReference>
<dbReference type="Gene3D" id="1.20.5.340">
    <property type="match status" value="4"/>
</dbReference>
<feature type="coiled-coil region" evidence="1">
    <location>
        <begin position="1188"/>
        <end position="1222"/>
    </location>
</feature>
<keyword evidence="4" id="KW-1185">Reference proteome</keyword>
<proteinExistence type="predicted"/>
<comment type="caution">
    <text evidence="3">The sequence shown here is derived from an EMBL/GenBank/DDBJ whole genome shotgun (WGS) entry which is preliminary data.</text>
</comment>
<keyword evidence="1" id="KW-0175">Coiled coil</keyword>
<gene>
    <name evidence="3" type="ORF">FC20_GL001195</name>
</gene>
<dbReference type="PATRIC" id="fig|1293597.4.peg.1280"/>
<dbReference type="RefSeq" id="WP_056945362.1">
    <property type="nucleotide sequence ID" value="NZ_AZDU01000039.1"/>
</dbReference>
<sequence>MLEQSDTVKQAWQASERTLDIVINVDGTDYQATSVNSLSYDAGAFTGDSLGIGSNYENSISAEFSSVIEAFTAGQVVKPKIGIKVNGKFEYTPLGVFIISEVNRDRNNNLTTIKALDQMVKLERAYTSTLKYPATMLDVVAEIANQGGVTVNQTDLTHLPSLPNLDSAITGQTLRTALGWIAQFYAGFAAFDRNGQLTIRTAATPDYTITPGEYQQGGLTKNEVAYKTGGIKVTVNTKKTDDSGQEVDDTTTLQAGETTGSQIELTNDSMTSDLLTTVWTGIKDITYYPYTLNWFGNPNLEAGDWVTLTDTQGNKFNVPVNQYTMSFNGGLESTISATQSSSTAGGYAYTGSAGSIKNMIEALQARHTASGNNVYPPSYQGQPKNPKKGDVWYKQNGNNVEVWIYQEEDGKLSWTRTPLDGEVKAELQAMGKKTDEDLTRVKNELSSAAESQWESAKTAISETDQRLTSLQAEQNASLADLRNTADNLHAEVKSLHADADSMRGSLADTRASLIATTSKVNNDLASIKSSLSAVDSDLSATKTSLADTGNRLAMATSEFQRQTGQLSGSLSTANSKIEFNSNAIAEVKRTAEEISTTVSNIRVGDRNLARGNASSKDWVAFQGFNSLTNYGYNLVDYSIDTLKAGDTVTFGVIIKNDGVTSGTMFFQQFGDVSLWNRDYGAISPGGNVTDFVSNGTEKALTYTIPITAGMLDGNSTYTINIRTDNVPAGGKLSFRYAFVKKGTMATDWTPAPEDTDQAISKITQTADTIRADLANTKGDVASVKATASSLQTQITDNKNNISTVKQTADSLTSTVGQMPAKWQQAINDKASAQVLTNGVDMNNLTTAGTYLIKDFSVKNAPVSAYFMATVDATADHTRVVQRVKRDADNIAYERSNYDKGWTAWERVATGTDVSSIQQTMSGITTRVSNAEGNVSSLQQTAKGLQSSVANAQGDISSLKQTASGLTSRVGNAEGHISQLQQTANGLTSTVSNLHSGDRNYVRGTSSDWSNLTDFNNKTNYCLQLGIFYLGDLKEGDQITLGITLKNAGITSGQMILFQGNGDVKGWTFGVNGSYDIAKWLPAGQTREIRIIKTLSANDVANNTIQLQIRTDNVPAGGTLSAKCVYIKRGSLATDWSPAPEDTDSSISQIKQTADRIQAQVSDNKSNISSVKHTADEVRTDLTNANHDISTLKSRADSLTSSITNANNQISTLQQRADSLTSTLSNGGRNLLSNTREINDPSLWENLWAWDKGDFYNDGINKCQIVQNSTHKWNGLNQYVFVEGGKKYTYSIDAKSGDTSNHTAWFFCNIYDVPGNQNNKSSSMIGSGQVLHYTPTWTRYSFTVTAPTNGYACPSIVRGTTTNELLQLARPQFEYGDTATPWQPSNGDISSLQQTASQLTSDMKDAKGNISTLQQTAGGLTSRVGNAEENISSVQQTAKELKATVGDSKSGLVSTVNAMPGKITSAITASKQATVITSAVDLHNMTTAGYYLLKGALTNSPVTAWAFLRVITSDSGDRVYHRIWKDNGSTVYTEEWTGSWSGWATHINSDNLKSNVITAINQSTEGVSITGSKITLDGNVNVAPGFTLSADYIKAGTMRADRISGGKLNFDDIYVIGLTANSISSGSISGQNLNINLDNGVVEFTKGNLHSTDGGFNISIDTKSFYLDMGNNTKLWIDGNGFHLQESDTQHLWLNKDGLHNYTTSNSNGVHIQDSTLRVLNNNGEGLVAQNGLLQFSTLPTWLNFGANSTLTAQAYGIIGPDKNLFGSSKNGLFVKGREGVVIGTNSYNGETFLGSLFNANSVSGSGISLSDDMTKAALFFTKAPLILAGGPTWDDINGLPEKPYISVGSDWYYDHPGAYMNQSGQGTYTRGNNIIVSSRNTNIIGYDWINFKSFGRIALDADYVHSYPTYLKTTSAGANVFVAPDGALIRSSSARKYKTDIQDADNDYGNKLIELTPQKWIDKAEKKHYEEDPENNKKPGYYYGLIADDLDAAGLDMLVNYGAEGEVEGINYDRLAVALLPVIKSLKDQVASLKKQIKALTK</sequence>
<feature type="coiled-coil region" evidence="1">
    <location>
        <begin position="471"/>
        <end position="498"/>
    </location>
</feature>
<dbReference type="GO" id="GO:0045098">
    <property type="term" value="C:type III intermediate filament"/>
    <property type="evidence" value="ECO:0007669"/>
    <property type="project" value="TreeGrafter"/>
</dbReference>
<dbReference type="CDD" id="cd19958">
    <property type="entry name" value="pyocin_knob"/>
    <property type="match status" value="2"/>
</dbReference>
<evidence type="ECO:0000313" key="3">
    <source>
        <dbReference type="EMBL" id="KRL00662.1"/>
    </source>
</evidence>
<organism evidence="3 4">
    <name type="scientific">Lactobacillus equicursoris DSM 19284 = JCM 14600 = CIP 110162</name>
    <dbReference type="NCBI Taxonomy" id="1293597"/>
    <lineage>
        <taxon>Bacteria</taxon>
        <taxon>Bacillati</taxon>
        <taxon>Bacillota</taxon>
        <taxon>Bacilli</taxon>
        <taxon>Lactobacillales</taxon>
        <taxon>Lactobacillaceae</taxon>
        <taxon>Lactobacillus</taxon>
    </lineage>
</organism>
<dbReference type="eggNOG" id="COG4733">
    <property type="taxonomic scope" value="Bacteria"/>
</dbReference>
<dbReference type="Proteomes" id="UP000051074">
    <property type="component" value="Unassembled WGS sequence"/>
</dbReference>
<dbReference type="Gene3D" id="2.60.120.260">
    <property type="entry name" value="Galactose-binding domain-like"/>
    <property type="match status" value="1"/>
</dbReference>
<dbReference type="PANTHER" id="PTHR34707:SF1">
    <property type="entry name" value="VIMENTIN-TYPE INTERMEDIATE FILAMENT-ASSOCIATED COILED-COIL PROTEIN"/>
    <property type="match status" value="1"/>
</dbReference>
<dbReference type="EMBL" id="AZDU01000039">
    <property type="protein sequence ID" value="KRL00662.1"/>
    <property type="molecule type" value="Genomic_DNA"/>
</dbReference>
<reference evidence="3 4" key="1">
    <citation type="journal article" date="2015" name="Genome Announc.">
        <title>Expanding the biotechnology potential of lactobacilli through comparative genomics of 213 strains and associated genera.</title>
        <authorList>
            <person name="Sun Z."/>
            <person name="Harris H.M."/>
            <person name="McCann A."/>
            <person name="Guo C."/>
            <person name="Argimon S."/>
            <person name="Zhang W."/>
            <person name="Yang X."/>
            <person name="Jeffery I.B."/>
            <person name="Cooney J.C."/>
            <person name="Kagawa T.F."/>
            <person name="Liu W."/>
            <person name="Song Y."/>
            <person name="Salvetti E."/>
            <person name="Wrobel A."/>
            <person name="Rasinkangas P."/>
            <person name="Parkhill J."/>
            <person name="Rea M.C."/>
            <person name="O'Sullivan O."/>
            <person name="Ritari J."/>
            <person name="Douillard F.P."/>
            <person name="Paul Ross R."/>
            <person name="Yang R."/>
            <person name="Briner A.E."/>
            <person name="Felis G.E."/>
            <person name="de Vos W.M."/>
            <person name="Barrangou R."/>
            <person name="Klaenhammer T.R."/>
            <person name="Caufield P.W."/>
            <person name="Cui Y."/>
            <person name="Zhang H."/>
            <person name="O'Toole P.W."/>
        </authorList>
    </citation>
    <scope>NUCLEOTIDE SEQUENCE [LARGE SCALE GENOMIC DNA]</scope>
    <source>
        <strain evidence="3 4">DSM 19284</strain>
    </source>
</reference>
<feature type="coiled-coil region" evidence="1">
    <location>
        <begin position="1388"/>
        <end position="1443"/>
    </location>
</feature>
<evidence type="ECO:0000313" key="4">
    <source>
        <dbReference type="Proteomes" id="UP000051074"/>
    </source>
</evidence>
<dbReference type="InterPro" id="IPR012892">
    <property type="entry name" value="Gp58"/>
</dbReference>
<evidence type="ECO:0000256" key="1">
    <source>
        <dbReference type="SAM" id="Coils"/>
    </source>
</evidence>
<dbReference type="InterPro" id="IPR030392">
    <property type="entry name" value="S74_ICA"/>
</dbReference>
<accession>A0A0R1LY98</accession>
<protein>
    <submittedName>
        <fullName evidence="3">Adsorption protein</fullName>
    </submittedName>
</protein>
<evidence type="ECO:0000259" key="2">
    <source>
        <dbReference type="PROSITE" id="PS51688"/>
    </source>
</evidence>
<dbReference type="PANTHER" id="PTHR34707">
    <property type="entry name" value="VIMENTIN-TYPE INTERMEDIATE FILAMENT-ASSOCIATED COILED-COIL PROTEIN"/>
    <property type="match status" value="1"/>
</dbReference>
<feature type="domain" description="Peptidase S74" evidence="2">
    <location>
        <begin position="1933"/>
        <end position="2037"/>
    </location>
</feature>
<dbReference type="STRING" id="1293597.FC20_GL001195"/>